<reference evidence="3" key="1">
    <citation type="submission" date="2015-10" db="EMBL/GenBank/DDBJ databases">
        <authorList>
            <person name="Devillers H."/>
        </authorList>
    </citation>
    <scope>NUCLEOTIDE SEQUENCE [LARGE SCALE GENOMIC DNA]</scope>
</reference>
<name>A0A0P1KRS8_9SACH</name>
<feature type="signal peptide" evidence="1">
    <location>
        <begin position="1"/>
        <end position="17"/>
    </location>
</feature>
<protein>
    <submittedName>
        <fullName evidence="2">LAQU0S03e06568g1_1</fullName>
    </submittedName>
</protein>
<keyword evidence="3" id="KW-1185">Reference proteome</keyword>
<dbReference type="AlphaFoldDB" id="A0A0P1KRS8"/>
<evidence type="ECO:0000313" key="3">
    <source>
        <dbReference type="Proteomes" id="UP000236544"/>
    </source>
</evidence>
<feature type="chain" id="PRO_5006066476" evidence="1">
    <location>
        <begin position="18"/>
        <end position="156"/>
    </location>
</feature>
<evidence type="ECO:0000313" key="2">
    <source>
        <dbReference type="EMBL" id="CUS21610.1"/>
    </source>
</evidence>
<evidence type="ECO:0000256" key="1">
    <source>
        <dbReference type="SAM" id="SignalP"/>
    </source>
</evidence>
<keyword evidence="1" id="KW-0732">Signal</keyword>
<accession>A0A0P1KRS8</accession>
<organism evidence="2 3">
    <name type="scientific">Lachancea quebecensis</name>
    <dbReference type="NCBI Taxonomy" id="1654605"/>
    <lineage>
        <taxon>Eukaryota</taxon>
        <taxon>Fungi</taxon>
        <taxon>Dikarya</taxon>
        <taxon>Ascomycota</taxon>
        <taxon>Saccharomycotina</taxon>
        <taxon>Saccharomycetes</taxon>
        <taxon>Saccharomycetales</taxon>
        <taxon>Saccharomycetaceae</taxon>
        <taxon>Lachancea</taxon>
    </lineage>
</organism>
<dbReference type="Proteomes" id="UP000236544">
    <property type="component" value="Unassembled WGS sequence"/>
</dbReference>
<proteinExistence type="predicted"/>
<gene>
    <name evidence="2" type="ORF">LAQU0_S03e06568g</name>
</gene>
<sequence length="156" mass="17063">MLIGKAIILLGLEAVLVYDTQNRKRLEANAEICPIFSTPQHLSAAHECNGALFGSGLDARGLGLFVHTAGIASMACAFHCFWKRAAAGNCKIIMDLGAARRTSKCRTRSRSWLVPEARFYRCVDTRSLLNPGKCSLAMADTIAKELEKSQELSRYG</sequence>
<dbReference type="EMBL" id="LN890565">
    <property type="protein sequence ID" value="CUS21610.1"/>
    <property type="molecule type" value="Genomic_DNA"/>
</dbReference>